<evidence type="ECO:0000313" key="2">
    <source>
        <dbReference type="Proteomes" id="UP001341840"/>
    </source>
</evidence>
<dbReference type="Proteomes" id="UP001341840">
    <property type="component" value="Unassembled WGS sequence"/>
</dbReference>
<protein>
    <submittedName>
        <fullName evidence="1">Uncharacterized protein</fullName>
    </submittedName>
</protein>
<name>A0ABU6VNH0_9FABA</name>
<reference evidence="1 2" key="1">
    <citation type="journal article" date="2023" name="Plants (Basel)">
        <title>Bridging the Gap: Combining Genomics and Transcriptomics Approaches to Understand Stylosanthes scabra, an Orphan Legume from the Brazilian Caatinga.</title>
        <authorList>
            <person name="Ferreira-Neto J.R.C."/>
            <person name="da Silva M.D."/>
            <person name="Binneck E."/>
            <person name="de Melo N.F."/>
            <person name="da Silva R.H."/>
            <person name="de Melo A.L.T.M."/>
            <person name="Pandolfi V."/>
            <person name="Bustamante F.O."/>
            <person name="Brasileiro-Vidal A.C."/>
            <person name="Benko-Iseppon A.M."/>
        </authorList>
    </citation>
    <scope>NUCLEOTIDE SEQUENCE [LARGE SCALE GENOMIC DNA]</scope>
    <source>
        <tissue evidence="1">Leaves</tissue>
    </source>
</reference>
<evidence type="ECO:0000313" key="1">
    <source>
        <dbReference type="EMBL" id="MED6175155.1"/>
    </source>
</evidence>
<gene>
    <name evidence="1" type="ORF">PIB30_075696</name>
</gene>
<keyword evidence="2" id="KW-1185">Reference proteome</keyword>
<sequence length="66" mass="7199">LISWCLRRSYELMPQCCPLAAGGIHPCDVSCKSKSRNALKEFVGEHQIDASRLLGLTRGERGAVIG</sequence>
<organism evidence="1 2">
    <name type="scientific">Stylosanthes scabra</name>
    <dbReference type="NCBI Taxonomy" id="79078"/>
    <lineage>
        <taxon>Eukaryota</taxon>
        <taxon>Viridiplantae</taxon>
        <taxon>Streptophyta</taxon>
        <taxon>Embryophyta</taxon>
        <taxon>Tracheophyta</taxon>
        <taxon>Spermatophyta</taxon>
        <taxon>Magnoliopsida</taxon>
        <taxon>eudicotyledons</taxon>
        <taxon>Gunneridae</taxon>
        <taxon>Pentapetalae</taxon>
        <taxon>rosids</taxon>
        <taxon>fabids</taxon>
        <taxon>Fabales</taxon>
        <taxon>Fabaceae</taxon>
        <taxon>Papilionoideae</taxon>
        <taxon>50 kb inversion clade</taxon>
        <taxon>dalbergioids sensu lato</taxon>
        <taxon>Dalbergieae</taxon>
        <taxon>Pterocarpus clade</taxon>
        <taxon>Stylosanthes</taxon>
    </lineage>
</organism>
<comment type="caution">
    <text evidence="1">The sequence shown here is derived from an EMBL/GenBank/DDBJ whole genome shotgun (WGS) entry which is preliminary data.</text>
</comment>
<dbReference type="EMBL" id="JASCZI010152007">
    <property type="protein sequence ID" value="MED6175155.1"/>
    <property type="molecule type" value="Genomic_DNA"/>
</dbReference>
<feature type="non-terminal residue" evidence="1">
    <location>
        <position position="1"/>
    </location>
</feature>
<accession>A0ABU6VNH0</accession>
<proteinExistence type="predicted"/>